<dbReference type="PANTHER" id="PTHR30385:SF7">
    <property type="entry name" value="RNA POLYMERASE SIGMA FACTOR FLIA"/>
    <property type="match status" value="1"/>
</dbReference>
<dbReference type="SUPFAM" id="SSF88659">
    <property type="entry name" value="Sigma3 and sigma4 domains of RNA polymerase sigma factors"/>
    <property type="match status" value="2"/>
</dbReference>
<keyword evidence="4" id="KW-0804">Transcription</keyword>
<dbReference type="Pfam" id="PF04539">
    <property type="entry name" value="Sigma70_r3"/>
    <property type="match status" value="1"/>
</dbReference>
<dbReference type="InterPro" id="IPR014284">
    <property type="entry name" value="RNA_pol_sigma-70_dom"/>
</dbReference>
<dbReference type="Pfam" id="PF04542">
    <property type="entry name" value="Sigma70_r2"/>
    <property type="match status" value="1"/>
</dbReference>
<protein>
    <submittedName>
        <fullName evidence="6">RNA polymerase sigma factor for flagellar operon FliA</fullName>
    </submittedName>
</protein>
<dbReference type="Gene3D" id="1.10.1740.10">
    <property type="match status" value="1"/>
</dbReference>
<dbReference type="EMBL" id="FOGT01000002">
    <property type="protein sequence ID" value="SER60054.1"/>
    <property type="molecule type" value="Genomic_DNA"/>
</dbReference>
<dbReference type="CDD" id="cd06171">
    <property type="entry name" value="Sigma70_r4"/>
    <property type="match status" value="1"/>
</dbReference>
<evidence type="ECO:0000256" key="1">
    <source>
        <dbReference type="ARBA" id="ARBA00023015"/>
    </source>
</evidence>
<dbReference type="InterPro" id="IPR007630">
    <property type="entry name" value="RNA_pol_sigma70_r4"/>
</dbReference>
<dbReference type="PROSITE" id="PS00716">
    <property type="entry name" value="SIGMA70_2"/>
    <property type="match status" value="1"/>
</dbReference>
<keyword evidence="6" id="KW-0966">Cell projection</keyword>
<dbReference type="PRINTS" id="PR00046">
    <property type="entry name" value="SIGMA70FCT"/>
</dbReference>
<dbReference type="RefSeq" id="WP_093047570.1">
    <property type="nucleotide sequence ID" value="NZ_FOGT01000002.1"/>
</dbReference>
<dbReference type="InterPro" id="IPR007624">
    <property type="entry name" value="RNA_pol_sigma70_r3"/>
</dbReference>
<keyword evidence="1" id="KW-0805">Transcription regulation</keyword>
<dbReference type="InterPro" id="IPR007627">
    <property type="entry name" value="RNA_pol_sigma70_r2"/>
</dbReference>
<evidence type="ECO:0000313" key="6">
    <source>
        <dbReference type="EMBL" id="SER60054.1"/>
    </source>
</evidence>
<sequence>MPRVKEKKYLQTEWERWVTERAPSAGDYLVEAYLYLVDYHVQRISANLPRSVQADDLRSHGLLGLYDALEKFDPARELKFDTYASFRIRGAIIDGLRQEDWLPRSLRDKSKKIEQAAESLEQKYGRFVSPKEVADETGLKEEEIIHTMNETFFSNVLSIDEPAQETENKETYSSTIVDHRTLTPDQRLGKKADIEELAEVLKTLTRNEQLVITLFYFEEFSLTEIGEALGLSTSRISQIHSKTIFKLQQKLK</sequence>
<feature type="domain" description="RNA polymerase sigma-70" evidence="5">
    <location>
        <begin position="221"/>
        <end position="247"/>
    </location>
</feature>
<organism evidence="6 7">
    <name type="scientific">Salipaludibacillus aurantiacus</name>
    <dbReference type="NCBI Taxonomy" id="1601833"/>
    <lineage>
        <taxon>Bacteria</taxon>
        <taxon>Bacillati</taxon>
        <taxon>Bacillota</taxon>
        <taxon>Bacilli</taxon>
        <taxon>Bacillales</taxon>
        <taxon>Bacillaceae</taxon>
    </lineage>
</organism>
<keyword evidence="6" id="KW-0969">Cilium</keyword>
<gene>
    <name evidence="6" type="ORF">SAMN05518684_102241</name>
</gene>
<evidence type="ECO:0000256" key="2">
    <source>
        <dbReference type="ARBA" id="ARBA00023082"/>
    </source>
</evidence>
<dbReference type="STRING" id="1601833.SAMN05518684_102241"/>
<evidence type="ECO:0000259" key="5">
    <source>
        <dbReference type="PROSITE" id="PS00716"/>
    </source>
</evidence>
<accession>A0A1H9QHX7</accession>
<dbReference type="InterPro" id="IPR013325">
    <property type="entry name" value="RNA_pol_sigma_r2"/>
</dbReference>
<dbReference type="Proteomes" id="UP000198571">
    <property type="component" value="Unassembled WGS sequence"/>
</dbReference>
<keyword evidence="6" id="KW-0282">Flagellum</keyword>
<evidence type="ECO:0000256" key="3">
    <source>
        <dbReference type="ARBA" id="ARBA00023125"/>
    </source>
</evidence>
<dbReference type="PANTHER" id="PTHR30385">
    <property type="entry name" value="SIGMA FACTOR F FLAGELLAR"/>
    <property type="match status" value="1"/>
</dbReference>
<dbReference type="GO" id="GO:0003677">
    <property type="term" value="F:DNA binding"/>
    <property type="evidence" value="ECO:0007669"/>
    <property type="project" value="UniProtKB-KW"/>
</dbReference>
<reference evidence="7" key="1">
    <citation type="submission" date="2016-10" db="EMBL/GenBank/DDBJ databases">
        <authorList>
            <person name="Varghese N."/>
            <person name="Submissions S."/>
        </authorList>
    </citation>
    <scope>NUCLEOTIDE SEQUENCE [LARGE SCALE GENOMIC DNA]</scope>
    <source>
        <strain evidence="7">S9</strain>
    </source>
</reference>
<keyword evidence="3" id="KW-0238">DNA-binding</keyword>
<dbReference type="PIRSF" id="PIRSF000770">
    <property type="entry name" value="RNA_pol_sigma-SigE/K"/>
    <property type="match status" value="1"/>
</dbReference>
<dbReference type="AlphaFoldDB" id="A0A1H9QHX7"/>
<keyword evidence="2" id="KW-0731">Sigma factor</keyword>
<dbReference type="SUPFAM" id="SSF88946">
    <property type="entry name" value="Sigma2 domain of RNA polymerase sigma factors"/>
    <property type="match status" value="1"/>
</dbReference>
<dbReference type="InterPro" id="IPR013324">
    <property type="entry name" value="RNA_pol_sigma_r3/r4-like"/>
</dbReference>
<dbReference type="NCBIfam" id="NF005809">
    <property type="entry name" value="PRK07670.1"/>
    <property type="match status" value="1"/>
</dbReference>
<keyword evidence="7" id="KW-1185">Reference proteome</keyword>
<dbReference type="NCBIfam" id="TIGR02937">
    <property type="entry name" value="sigma70-ECF"/>
    <property type="match status" value="1"/>
</dbReference>
<dbReference type="NCBIfam" id="TIGR02479">
    <property type="entry name" value="FliA_WhiG"/>
    <property type="match status" value="1"/>
</dbReference>
<dbReference type="GO" id="GO:0003899">
    <property type="term" value="F:DNA-directed RNA polymerase activity"/>
    <property type="evidence" value="ECO:0007669"/>
    <property type="project" value="InterPro"/>
</dbReference>
<evidence type="ECO:0000256" key="4">
    <source>
        <dbReference type="ARBA" id="ARBA00023163"/>
    </source>
</evidence>
<dbReference type="InterPro" id="IPR000943">
    <property type="entry name" value="RNA_pol_sigma70"/>
</dbReference>
<proteinExistence type="predicted"/>
<evidence type="ECO:0000313" key="7">
    <source>
        <dbReference type="Proteomes" id="UP000198571"/>
    </source>
</evidence>
<name>A0A1H9QHX7_9BACI</name>
<dbReference type="GO" id="GO:0016987">
    <property type="term" value="F:sigma factor activity"/>
    <property type="evidence" value="ECO:0007669"/>
    <property type="project" value="UniProtKB-KW"/>
</dbReference>
<dbReference type="GO" id="GO:0006352">
    <property type="term" value="P:DNA-templated transcription initiation"/>
    <property type="evidence" value="ECO:0007669"/>
    <property type="project" value="InterPro"/>
</dbReference>
<dbReference type="Gene3D" id="1.20.140.160">
    <property type="match status" value="1"/>
</dbReference>
<dbReference type="InterPro" id="IPR012845">
    <property type="entry name" value="RNA_pol_sigma_FliA_WhiG"/>
</dbReference>
<dbReference type="Pfam" id="PF04545">
    <property type="entry name" value="Sigma70_r4"/>
    <property type="match status" value="1"/>
</dbReference>
<dbReference type="OrthoDB" id="9799825at2"/>